<dbReference type="OrthoDB" id="496981at2759"/>
<dbReference type="InterPro" id="IPR050275">
    <property type="entry name" value="PGM_Phosphatase"/>
</dbReference>
<proteinExistence type="predicted"/>
<protein>
    <submittedName>
        <fullName evidence="1">Phosphoglycerate mutase-like protein</fullName>
    </submittedName>
</protein>
<dbReference type="GO" id="GO:0005737">
    <property type="term" value="C:cytoplasm"/>
    <property type="evidence" value="ECO:0007669"/>
    <property type="project" value="TreeGrafter"/>
</dbReference>
<dbReference type="PANTHER" id="PTHR48100">
    <property type="entry name" value="BROAD-SPECIFICITY PHOSPHATASE YOR283W-RELATED"/>
    <property type="match status" value="1"/>
</dbReference>
<dbReference type="AlphaFoldDB" id="A0A4Y7T2R6"/>
<dbReference type="Pfam" id="PF00300">
    <property type="entry name" value="His_Phos_1"/>
    <property type="match status" value="1"/>
</dbReference>
<organism evidence="1 2">
    <name type="scientific">Coprinellus micaceus</name>
    <name type="common">Glistening ink-cap mushroom</name>
    <name type="synonym">Coprinus micaceus</name>
    <dbReference type="NCBI Taxonomy" id="71717"/>
    <lineage>
        <taxon>Eukaryota</taxon>
        <taxon>Fungi</taxon>
        <taxon>Dikarya</taxon>
        <taxon>Basidiomycota</taxon>
        <taxon>Agaricomycotina</taxon>
        <taxon>Agaricomycetes</taxon>
        <taxon>Agaricomycetidae</taxon>
        <taxon>Agaricales</taxon>
        <taxon>Agaricineae</taxon>
        <taxon>Psathyrellaceae</taxon>
        <taxon>Coprinellus</taxon>
    </lineage>
</organism>
<dbReference type="GO" id="GO:0016791">
    <property type="term" value="F:phosphatase activity"/>
    <property type="evidence" value="ECO:0007669"/>
    <property type="project" value="TreeGrafter"/>
</dbReference>
<comment type="caution">
    <text evidence="1">The sequence shown here is derived from an EMBL/GenBank/DDBJ whole genome shotgun (WGS) entry which is preliminary data.</text>
</comment>
<dbReference type="SUPFAM" id="SSF53254">
    <property type="entry name" value="Phosphoglycerate mutase-like"/>
    <property type="match status" value="1"/>
</dbReference>
<accession>A0A4Y7T2R6</accession>
<dbReference type="InterPro" id="IPR029033">
    <property type="entry name" value="His_PPase_superfam"/>
</dbReference>
<name>A0A4Y7T2R6_COPMI</name>
<dbReference type="PANTHER" id="PTHR48100:SF1">
    <property type="entry name" value="HISTIDINE PHOSPHATASE FAMILY PROTEIN-RELATED"/>
    <property type="match status" value="1"/>
</dbReference>
<gene>
    <name evidence="1" type="ORF">FA13DRAFT_1666455</name>
</gene>
<sequence length="310" mass="34659">MPARYQILPEVFSQGIEIPSPDAEGVAQKATHTQSSLLTRPTTTAVEQVPARFGLVDDSPDRWKKLRAKIIEINSTLQPRGEDDSTVSRDAQSTSECKLLLLVRHGEGFHNVAEARYGTEAWDDYWSKLEGDGELVWGPDPPLTAKGIAQAQHTREVWEQELQHGLVPPGKIFCSPHSRALKTCEIVFDGYFTDGRVTVVENCREENGVHTCDKRRPRSFIAANYPHFNIEDSLTEEDELWSPDVRETKVEVAARAQGVIEKIWRERPDDWFVGVTAHSGFINGVLLALGSKPYPLPTGGVLPLVIRRTL</sequence>
<dbReference type="InterPro" id="IPR013078">
    <property type="entry name" value="His_Pase_superF_clade-1"/>
</dbReference>
<dbReference type="SMART" id="SM00855">
    <property type="entry name" value="PGAM"/>
    <property type="match status" value="1"/>
</dbReference>
<evidence type="ECO:0000313" key="2">
    <source>
        <dbReference type="Proteomes" id="UP000298030"/>
    </source>
</evidence>
<evidence type="ECO:0000313" key="1">
    <source>
        <dbReference type="EMBL" id="TEB28248.1"/>
    </source>
</evidence>
<dbReference type="Gene3D" id="3.40.50.1240">
    <property type="entry name" value="Phosphoglycerate mutase-like"/>
    <property type="match status" value="1"/>
</dbReference>
<dbReference type="CDD" id="cd07067">
    <property type="entry name" value="HP_PGM_like"/>
    <property type="match status" value="1"/>
</dbReference>
<dbReference type="EMBL" id="QPFP01000034">
    <property type="protein sequence ID" value="TEB28248.1"/>
    <property type="molecule type" value="Genomic_DNA"/>
</dbReference>
<reference evidence="1 2" key="1">
    <citation type="journal article" date="2019" name="Nat. Ecol. Evol.">
        <title>Megaphylogeny resolves global patterns of mushroom evolution.</title>
        <authorList>
            <person name="Varga T."/>
            <person name="Krizsan K."/>
            <person name="Foldi C."/>
            <person name="Dima B."/>
            <person name="Sanchez-Garcia M."/>
            <person name="Sanchez-Ramirez S."/>
            <person name="Szollosi G.J."/>
            <person name="Szarkandi J.G."/>
            <person name="Papp V."/>
            <person name="Albert L."/>
            <person name="Andreopoulos W."/>
            <person name="Angelini C."/>
            <person name="Antonin V."/>
            <person name="Barry K.W."/>
            <person name="Bougher N.L."/>
            <person name="Buchanan P."/>
            <person name="Buyck B."/>
            <person name="Bense V."/>
            <person name="Catcheside P."/>
            <person name="Chovatia M."/>
            <person name="Cooper J."/>
            <person name="Damon W."/>
            <person name="Desjardin D."/>
            <person name="Finy P."/>
            <person name="Geml J."/>
            <person name="Haridas S."/>
            <person name="Hughes K."/>
            <person name="Justo A."/>
            <person name="Karasinski D."/>
            <person name="Kautmanova I."/>
            <person name="Kiss B."/>
            <person name="Kocsube S."/>
            <person name="Kotiranta H."/>
            <person name="LaButti K.M."/>
            <person name="Lechner B.E."/>
            <person name="Liimatainen K."/>
            <person name="Lipzen A."/>
            <person name="Lukacs Z."/>
            <person name="Mihaltcheva S."/>
            <person name="Morgado L.N."/>
            <person name="Niskanen T."/>
            <person name="Noordeloos M.E."/>
            <person name="Ohm R.A."/>
            <person name="Ortiz-Santana B."/>
            <person name="Ovrebo C."/>
            <person name="Racz N."/>
            <person name="Riley R."/>
            <person name="Savchenko A."/>
            <person name="Shiryaev A."/>
            <person name="Soop K."/>
            <person name="Spirin V."/>
            <person name="Szebenyi C."/>
            <person name="Tomsovsky M."/>
            <person name="Tulloss R.E."/>
            <person name="Uehling J."/>
            <person name="Grigoriev I.V."/>
            <person name="Vagvolgyi C."/>
            <person name="Papp T."/>
            <person name="Martin F.M."/>
            <person name="Miettinen O."/>
            <person name="Hibbett D.S."/>
            <person name="Nagy L.G."/>
        </authorList>
    </citation>
    <scope>NUCLEOTIDE SEQUENCE [LARGE SCALE GENOMIC DNA]</scope>
    <source>
        <strain evidence="1 2">FP101781</strain>
    </source>
</reference>
<dbReference type="Proteomes" id="UP000298030">
    <property type="component" value="Unassembled WGS sequence"/>
</dbReference>
<keyword evidence="2" id="KW-1185">Reference proteome</keyword>